<dbReference type="Proteomes" id="UP001180825">
    <property type="component" value="Unassembled WGS sequence"/>
</dbReference>
<dbReference type="EMBL" id="JAVDXV010000009">
    <property type="protein sequence ID" value="MDR7335370.1"/>
    <property type="molecule type" value="Genomic_DNA"/>
</dbReference>
<proteinExistence type="predicted"/>
<keyword evidence="3" id="KW-1185">Reference proteome</keyword>
<feature type="signal peptide" evidence="1">
    <location>
        <begin position="1"/>
        <end position="22"/>
    </location>
</feature>
<comment type="caution">
    <text evidence="2">The sequence shown here is derived from an EMBL/GenBank/DDBJ whole genome shotgun (WGS) entry which is preliminary data.</text>
</comment>
<protein>
    <recommendedName>
        <fullName evidence="4">DUF3617 family protein</fullName>
    </recommendedName>
</protein>
<evidence type="ECO:0008006" key="4">
    <source>
        <dbReference type="Google" id="ProtNLM"/>
    </source>
</evidence>
<organism evidence="2 3">
    <name type="scientific">Roseateles asaccharophilus</name>
    <dbReference type="NCBI Taxonomy" id="582607"/>
    <lineage>
        <taxon>Bacteria</taxon>
        <taxon>Pseudomonadati</taxon>
        <taxon>Pseudomonadota</taxon>
        <taxon>Betaproteobacteria</taxon>
        <taxon>Burkholderiales</taxon>
        <taxon>Sphaerotilaceae</taxon>
        <taxon>Roseateles</taxon>
    </lineage>
</organism>
<evidence type="ECO:0000313" key="3">
    <source>
        <dbReference type="Proteomes" id="UP001180825"/>
    </source>
</evidence>
<name>A0ABU2ADV2_9BURK</name>
<dbReference type="Pfam" id="PF12276">
    <property type="entry name" value="DUF3617"/>
    <property type="match status" value="1"/>
</dbReference>
<dbReference type="RefSeq" id="WP_310332372.1">
    <property type="nucleotide sequence ID" value="NZ_JAVDXV010000009.1"/>
</dbReference>
<keyword evidence="1" id="KW-0732">Signal</keyword>
<evidence type="ECO:0000256" key="1">
    <source>
        <dbReference type="SAM" id="SignalP"/>
    </source>
</evidence>
<reference evidence="2 3" key="1">
    <citation type="submission" date="2023-07" db="EMBL/GenBank/DDBJ databases">
        <title>Sorghum-associated microbial communities from plants grown in Nebraska, USA.</title>
        <authorList>
            <person name="Schachtman D."/>
        </authorList>
    </citation>
    <scope>NUCLEOTIDE SEQUENCE [LARGE SCALE GENOMIC DNA]</scope>
    <source>
        <strain evidence="2 3">BE316</strain>
    </source>
</reference>
<accession>A0ABU2ADV2</accession>
<evidence type="ECO:0000313" key="2">
    <source>
        <dbReference type="EMBL" id="MDR7335370.1"/>
    </source>
</evidence>
<dbReference type="InterPro" id="IPR022061">
    <property type="entry name" value="DUF3617"/>
</dbReference>
<gene>
    <name evidence="2" type="ORF">J2X21_004535</name>
</gene>
<sequence length="184" mass="19747">MHRFSSPIAVALLAALALPAAAAPVLELKPGLWAHESEAWINGQSVTAALKGARERIRAKLNDAQKREFDAEQGDNKRSCLAPQQARIDLSRYLESVLNNAGDHWRCEVKADQLDSSSSAGSYACRTDGGGRLKGRFTASYGPTQYKLELNGRGNAINGDTGEALGGDMDQRMLSTGRWLGGSC</sequence>
<feature type="chain" id="PRO_5047022222" description="DUF3617 family protein" evidence="1">
    <location>
        <begin position="23"/>
        <end position="184"/>
    </location>
</feature>